<gene>
    <name evidence="2" type="ORF">AGR4A_pAt30078</name>
</gene>
<accession>A0A822VDS6</accession>
<keyword evidence="1" id="KW-0472">Membrane</keyword>
<feature type="transmembrane region" description="Helical" evidence="1">
    <location>
        <begin position="39"/>
        <end position="58"/>
    </location>
</feature>
<name>A0A822VDS6_AGRTU</name>
<comment type="caution">
    <text evidence="2">The sequence shown here is derived from an EMBL/GenBank/DDBJ whole genome shotgun (WGS) entry which is preliminary data.</text>
</comment>
<sequence length="61" mass="6655">MPLRLRSLNRNPSTVRILVVRASMTGAAAACVVDALNRAKVLAIAISFTMYLLQYGYLRSG</sequence>
<keyword evidence="1" id="KW-0812">Transmembrane</keyword>
<dbReference type="Proteomes" id="UP000192074">
    <property type="component" value="Unassembled WGS sequence"/>
</dbReference>
<dbReference type="AlphaFoldDB" id="A0A822VDS6"/>
<dbReference type="EMBL" id="FCNL01000042">
    <property type="protein sequence ID" value="CVI25263.1"/>
    <property type="molecule type" value="Genomic_DNA"/>
</dbReference>
<proteinExistence type="predicted"/>
<reference evidence="2 3" key="1">
    <citation type="submission" date="2016-01" db="EMBL/GenBank/DDBJ databases">
        <authorList>
            <person name="Regsiter A."/>
            <person name="william w."/>
        </authorList>
    </citation>
    <scope>NUCLEOTIDE SEQUENCE [LARGE SCALE GENOMIC DNA]</scope>
    <source>
        <strain evidence="2 3">B6</strain>
    </source>
</reference>
<protein>
    <submittedName>
        <fullName evidence="2">Uncharacterized protein</fullName>
    </submittedName>
</protein>
<evidence type="ECO:0000256" key="1">
    <source>
        <dbReference type="SAM" id="Phobius"/>
    </source>
</evidence>
<evidence type="ECO:0000313" key="3">
    <source>
        <dbReference type="Proteomes" id="UP000192074"/>
    </source>
</evidence>
<evidence type="ECO:0000313" key="2">
    <source>
        <dbReference type="EMBL" id="CVI25263.1"/>
    </source>
</evidence>
<keyword evidence="1" id="KW-1133">Transmembrane helix</keyword>
<organism evidence="2 3">
    <name type="scientific">Agrobacterium tumefaciens str. B6</name>
    <dbReference type="NCBI Taxonomy" id="1183423"/>
    <lineage>
        <taxon>Bacteria</taxon>
        <taxon>Pseudomonadati</taxon>
        <taxon>Pseudomonadota</taxon>
        <taxon>Alphaproteobacteria</taxon>
        <taxon>Hyphomicrobiales</taxon>
        <taxon>Rhizobiaceae</taxon>
        <taxon>Rhizobium/Agrobacterium group</taxon>
        <taxon>Agrobacterium</taxon>
        <taxon>Agrobacterium tumefaciens complex</taxon>
    </lineage>
</organism>